<dbReference type="Proteomes" id="UP000219452">
    <property type="component" value="Unassembled WGS sequence"/>
</dbReference>
<name>A0A286FGE3_9BACT</name>
<evidence type="ECO:0000313" key="2">
    <source>
        <dbReference type="Proteomes" id="UP000219452"/>
    </source>
</evidence>
<organism evidence="1 2">
    <name type="scientific">Spirosoma fluviale</name>
    <dbReference type="NCBI Taxonomy" id="1597977"/>
    <lineage>
        <taxon>Bacteria</taxon>
        <taxon>Pseudomonadati</taxon>
        <taxon>Bacteroidota</taxon>
        <taxon>Cytophagia</taxon>
        <taxon>Cytophagales</taxon>
        <taxon>Cytophagaceae</taxon>
        <taxon>Spirosoma</taxon>
    </lineage>
</organism>
<reference evidence="2" key="1">
    <citation type="submission" date="2017-09" db="EMBL/GenBank/DDBJ databases">
        <authorList>
            <person name="Varghese N."/>
            <person name="Submissions S."/>
        </authorList>
    </citation>
    <scope>NUCLEOTIDE SEQUENCE [LARGE SCALE GENOMIC DNA]</scope>
    <source>
        <strain evidence="2">DSM 29961</strain>
    </source>
</reference>
<sequence>MPVIRYSELLNRSTEERCMMYDIGYMKNYYCHTSYIKLSGLQL</sequence>
<keyword evidence="2" id="KW-1185">Reference proteome</keyword>
<evidence type="ECO:0000313" key="1">
    <source>
        <dbReference type="EMBL" id="SOD82156.1"/>
    </source>
</evidence>
<dbReference type="EMBL" id="OCNH01000001">
    <property type="protein sequence ID" value="SOD82156.1"/>
    <property type="molecule type" value="Genomic_DNA"/>
</dbReference>
<proteinExistence type="predicted"/>
<protein>
    <submittedName>
        <fullName evidence="1">Uncharacterized protein</fullName>
    </submittedName>
</protein>
<dbReference type="AlphaFoldDB" id="A0A286FGE3"/>
<accession>A0A286FGE3</accession>
<gene>
    <name evidence="1" type="ORF">SAMN06269250_2039</name>
</gene>